<dbReference type="Proteomes" id="UP001304298">
    <property type="component" value="Unassembled WGS sequence"/>
</dbReference>
<gene>
    <name evidence="3" type="ORF">VA596_20815</name>
</gene>
<evidence type="ECO:0000256" key="2">
    <source>
        <dbReference type="SAM" id="SignalP"/>
    </source>
</evidence>
<name>A0ABU5R8L0_9PSEU</name>
<keyword evidence="1" id="KW-0812">Transmembrane</keyword>
<keyword evidence="1" id="KW-1133">Transmembrane helix</keyword>
<feature type="chain" id="PRO_5046393952" description="DUF1648 domain-containing protein" evidence="2">
    <location>
        <begin position="23"/>
        <end position="320"/>
    </location>
</feature>
<feature type="transmembrane region" description="Helical" evidence="1">
    <location>
        <begin position="87"/>
        <end position="108"/>
    </location>
</feature>
<keyword evidence="1" id="KW-0472">Membrane</keyword>
<sequence length="320" mass="33147">MNKLIRVLVATAVLPCAVLAVAAVLANAWRDRLPDPIATHWNDGPNNANSLGLFVSVCLALGVVVTVVVAVIAVAGLRNGRPLPRTAAGLGASLAAMPAAVLVSTLVLNLDAPDWHAARGGALVLLFLLGVAVLGVVAAFVGGLPSPPREHQDGAYRPSVGLQPGQRAFWSGRASNPAMLWALLAIPAAIAFLPAGLPWPTAVWIGFVGAVVTALTYRLRAKVDATGVTIRFGLLGFPWRHLELGEIREATVRELTTFGDGGLGLRFNAVTGTTAYKVRGGPALALTLENGRTVLVSVDDPETGAGLVNDLIAQGVTRID</sequence>
<evidence type="ECO:0000313" key="3">
    <source>
        <dbReference type="EMBL" id="MEA5361990.1"/>
    </source>
</evidence>
<feature type="transmembrane region" description="Helical" evidence="1">
    <location>
        <begin position="201"/>
        <end position="219"/>
    </location>
</feature>
<evidence type="ECO:0008006" key="5">
    <source>
        <dbReference type="Google" id="ProtNLM"/>
    </source>
</evidence>
<reference evidence="3 4" key="1">
    <citation type="submission" date="2023-12" db="EMBL/GenBank/DDBJ databases">
        <title>Amycolatopsis sp. V23-08.</title>
        <authorList>
            <person name="Somphong A."/>
        </authorList>
    </citation>
    <scope>NUCLEOTIDE SEQUENCE [LARGE SCALE GENOMIC DNA]</scope>
    <source>
        <strain evidence="3 4">V23-08</strain>
    </source>
</reference>
<evidence type="ECO:0000256" key="1">
    <source>
        <dbReference type="SAM" id="Phobius"/>
    </source>
</evidence>
<keyword evidence="4" id="KW-1185">Reference proteome</keyword>
<comment type="caution">
    <text evidence="3">The sequence shown here is derived from an EMBL/GenBank/DDBJ whole genome shotgun (WGS) entry which is preliminary data.</text>
</comment>
<feature type="transmembrane region" description="Helical" evidence="1">
    <location>
        <begin position="54"/>
        <end position="75"/>
    </location>
</feature>
<dbReference type="RefSeq" id="WP_323329482.1">
    <property type="nucleotide sequence ID" value="NZ_JAYFSI010000004.1"/>
</dbReference>
<dbReference type="EMBL" id="JAYFSI010000004">
    <property type="protein sequence ID" value="MEA5361990.1"/>
    <property type="molecule type" value="Genomic_DNA"/>
</dbReference>
<proteinExistence type="predicted"/>
<organism evidence="3 4">
    <name type="scientific">Amycolatopsis heterodermiae</name>
    <dbReference type="NCBI Taxonomy" id="3110235"/>
    <lineage>
        <taxon>Bacteria</taxon>
        <taxon>Bacillati</taxon>
        <taxon>Actinomycetota</taxon>
        <taxon>Actinomycetes</taxon>
        <taxon>Pseudonocardiales</taxon>
        <taxon>Pseudonocardiaceae</taxon>
        <taxon>Amycolatopsis</taxon>
    </lineage>
</organism>
<evidence type="ECO:0000313" key="4">
    <source>
        <dbReference type="Proteomes" id="UP001304298"/>
    </source>
</evidence>
<feature type="signal peptide" evidence="2">
    <location>
        <begin position="1"/>
        <end position="22"/>
    </location>
</feature>
<feature type="transmembrane region" description="Helical" evidence="1">
    <location>
        <begin position="178"/>
        <end position="195"/>
    </location>
</feature>
<protein>
    <recommendedName>
        <fullName evidence="5">DUF1648 domain-containing protein</fullName>
    </recommendedName>
</protein>
<feature type="transmembrane region" description="Helical" evidence="1">
    <location>
        <begin position="120"/>
        <end position="141"/>
    </location>
</feature>
<keyword evidence="2" id="KW-0732">Signal</keyword>
<accession>A0ABU5R8L0</accession>